<evidence type="ECO:0000256" key="11">
    <source>
        <dbReference type="SAM" id="MobiDB-lite"/>
    </source>
</evidence>
<evidence type="ECO:0000256" key="2">
    <source>
        <dbReference type="ARBA" id="ARBA00007656"/>
    </source>
</evidence>
<evidence type="ECO:0000256" key="4">
    <source>
        <dbReference type="ARBA" id="ARBA00018370"/>
    </source>
</evidence>
<evidence type="ECO:0000256" key="1">
    <source>
        <dbReference type="ARBA" id="ARBA00000971"/>
    </source>
</evidence>
<dbReference type="PANTHER" id="PTHR47245">
    <property type="entry name" value="PEPTIDYLPROLYL ISOMERASE"/>
    <property type="match status" value="1"/>
</dbReference>
<feature type="compositionally biased region" description="Low complexity" evidence="11">
    <location>
        <begin position="305"/>
        <end position="316"/>
    </location>
</feature>
<evidence type="ECO:0000256" key="8">
    <source>
        <dbReference type="ARBA" id="ARBA00030642"/>
    </source>
</evidence>
<reference evidence="14 15" key="1">
    <citation type="submission" date="2014-06" db="EMBL/GenBank/DDBJ databases">
        <title>The genome of the endonuclear symbiont Nucleicultrix amoebiphila.</title>
        <authorList>
            <person name="Schulz F."/>
            <person name="Horn M."/>
        </authorList>
    </citation>
    <scope>NUCLEOTIDE SEQUENCE [LARGE SCALE GENOMIC DNA]</scope>
    <source>
        <strain evidence="14 15">FS5</strain>
    </source>
</reference>
<dbReference type="Proteomes" id="UP000237351">
    <property type="component" value="Chromosome"/>
</dbReference>
<dbReference type="Pfam" id="PF00639">
    <property type="entry name" value="Rotamase"/>
    <property type="match status" value="1"/>
</dbReference>
<comment type="catalytic activity">
    <reaction evidence="1">
        <text>[protein]-peptidylproline (omega=180) = [protein]-peptidylproline (omega=0)</text>
        <dbReference type="Rhea" id="RHEA:16237"/>
        <dbReference type="Rhea" id="RHEA-COMP:10747"/>
        <dbReference type="Rhea" id="RHEA-COMP:10748"/>
        <dbReference type="ChEBI" id="CHEBI:83833"/>
        <dbReference type="ChEBI" id="CHEBI:83834"/>
        <dbReference type="EC" id="5.2.1.8"/>
    </reaction>
</comment>
<organism evidence="14 15">
    <name type="scientific">Candidatus Nucleicultrix amoebiphila FS5</name>
    <dbReference type="NCBI Taxonomy" id="1414854"/>
    <lineage>
        <taxon>Bacteria</taxon>
        <taxon>Pseudomonadati</taxon>
        <taxon>Pseudomonadota</taxon>
        <taxon>Alphaproteobacteria</taxon>
        <taxon>Holosporales</taxon>
        <taxon>Candidatus Nucleicultricaceae</taxon>
        <taxon>Candidatus Nucleicultrix</taxon>
    </lineage>
</organism>
<keyword evidence="15" id="KW-1185">Reference proteome</keyword>
<name>A0A1W6N4C2_9PROT</name>
<keyword evidence="7 10" id="KW-0413">Isomerase</keyword>
<dbReference type="STRING" id="1414854.GQ61_03965"/>
<evidence type="ECO:0000256" key="5">
    <source>
        <dbReference type="ARBA" id="ARBA00022729"/>
    </source>
</evidence>
<keyword evidence="5 12" id="KW-0732">Signal</keyword>
<dbReference type="SUPFAM" id="SSF109998">
    <property type="entry name" value="Triger factor/SurA peptide-binding domain-like"/>
    <property type="match status" value="1"/>
</dbReference>
<evidence type="ECO:0000313" key="14">
    <source>
        <dbReference type="EMBL" id="ARN84608.1"/>
    </source>
</evidence>
<dbReference type="GO" id="GO:0003755">
    <property type="term" value="F:peptidyl-prolyl cis-trans isomerase activity"/>
    <property type="evidence" value="ECO:0007669"/>
    <property type="project" value="UniProtKB-KW"/>
</dbReference>
<gene>
    <name evidence="14" type="ORF">GQ61_03965</name>
</gene>
<evidence type="ECO:0000256" key="7">
    <source>
        <dbReference type="ARBA" id="ARBA00023235"/>
    </source>
</evidence>
<keyword evidence="6 10" id="KW-0697">Rotamase</keyword>
<dbReference type="PROSITE" id="PS50198">
    <property type="entry name" value="PPIC_PPIASE_2"/>
    <property type="match status" value="1"/>
</dbReference>
<dbReference type="InterPro" id="IPR000297">
    <property type="entry name" value="PPIase_PpiC"/>
</dbReference>
<evidence type="ECO:0000259" key="13">
    <source>
        <dbReference type="PROSITE" id="PS50198"/>
    </source>
</evidence>
<sequence length="332" mass="36786">MTIRFKIATVATVLATVMASNALPVFAQEDAAKAEKSEKAEKGDKKGTVVAKVDGESIYSSEVKAMEKILPKQLLQQAKDKKKLWKGLRNQLVDLKIITDAAKNSGVEKDPKVQAAIDQAILQVKIQAFLGKEVGQHLNEKAVKEAYDAYVKEFPKGKEEVKVRHVVVKDEATAKKIIKRLEEGEDFLKLAREFSIDKSTASEGGDLGYISEGDMVPPMFLKAAMELKSGGFSKSPVKSDFGWHILKVDDRRKAKPHALEEVKEDIGRELQEKAMLKLVKDLRGKVKVELFDENGKPDKEGFDLNGGNSTDNSSSDAAQDDKKDEKKDEEKK</sequence>
<accession>A0A1W6N4C2</accession>
<evidence type="ECO:0000256" key="6">
    <source>
        <dbReference type="ARBA" id="ARBA00023110"/>
    </source>
</evidence>
<dbReference type="AlphaFoldDB" id="A0A1W6N4C2"/>
<evidence type="ECO:0000256" key="3">
    <source>
        <dbReference type="ARBA" id="ARBA00013194"/>
    </source>
</evidence>
<dbReference type="KEGG" id="naf:GQ61_03965"/>
<dbReference type="RefSeq" id="WP_085784054.1">
    <property type="nucleotide sequence ID" value="NZ_CP008743.1"/>
</dbReference>
<feature type="domain" description="PpiC" evidence="13">
    <location>
        <begin position="158"/>
        <end position="250"/>
    </location>
</feature>
<dbReference type="Gene3D" id="3.10.50.40">
    <property type="match status" value="1"/>
</dbReference>
<feature type="compositionally biased region" description="Basic and acidic residues" evidence="11">
    <location>
        <begin position="319"/>
        <end position="332"/>
    </location>
</feature>
<proteinExistence type="inferred from homology"/>
<feature type="compositionally biased region" description="Basic and acidic residues" evidence="11">
    <location>
        <begin position="293"/>
        <end position="302"/>
    </location>
</feature>
<dbReference type="EC" id="5.2.1.8" evidence="3"/>
<dbReference type="InterPro" id="IPR046357">
    <property type="entry name" value="PPIase_dom_sf"/>
</dbReference>
<dbReference type="InterPro" id="IPR050245">
    <property type="entry name" value="PrsA_foldase"/>
</dbReference>
<evidence type="ECO:0000256" key="12">
    <source>
        <dbReference type="SAM" id="SignalP"/>
    </source>
</evidence>
<feature type="region of interest" description="Disordered" evidence="11">
    <location>
        <begin position="293"/>
        <end position="332"/>
    </location>
</feature>
<protein>
    <recommendedName>
        <fullName evidence="4">Parvulin-like PPIase</fullName>
        <ecNumber evidence="3">5.2.1.8</ecNumber>
    </recommendedName>
    <alternativeName>
        <fullName evidence="8">Peptidyl-prolyl cis-trans isomerase plp</fullName>
    </alternativeName>
    <alternativeName>
        <fullName evidence="9">Rotamase plp</fullName>
    </alternativeName>
</protein>
<comment type="similarity">
    <text evidence="2">Belongs to the PpiC/parvulin rotamase family.</text>
</comment>
<dbReference type="EMBL" id="CP008743">
    <property type="protein sequence ID" value="ARN84608.1"/>
    <property type="molecule type" value="Genomic_DNA"/>
</dbReference>
<evidence type="ECO:0000313" key="15">
    <source>
        <dbReference type="Proteomes" id="UP000237351"/>
    </source>
</evidence>
<dbReference type="InterPro" id="IPR027304">
    <property type="entry name" value="Trigger_fact/SurA_dom_sf"/>
</dbReference>
<evidence type="ECO:0000256" key="9">
    <source>
        <dbReference type="ARBA" id="ARBA00031484"/>
    </source>
</evidence>
<dbReference type="OrthoDB" id="14196at2"/>
<dbReference type="SUPFAM" id="SSF54534">
    <property type="entry name" value="FKBP-like"/>
    <property type="match status" value="1"/>
</dbReference>
<feature type="chain" id="PRO_5012574459" description="Parvulin-like PPIase" evidence="12">
    <location>
        <begin position="28"/>
        <end position="332"/>
    </location>
</feature>
<feature type="signal peptide" evidence="12">
    <location>
        <begin position="1"/>
        <end position="27"/>
    </location>
</feature>
<evidence type="ECO:0000256" key="10">
    <source>
        <dbReference type="PROSITE-ProRule" id="PRU00278"/>
    </source>
</evidence>
<dbReference type="Gene3D" id="1.10.8.1040">
    <property type="match status" value="1"/>
</dbReference>
<dbReference type="PANTHER" id="PTHR47245:SF1">
    <property type="entry name" value="FOLDASE PROTEIN PRSA"/>
    <property type="match status" value="1"/>
</dbReference>